<feature type="region of interest" description="Disordered" evidence="1">
    <location>
        <begin position="108"/>
        <end position="133"/>
    </location>
</feature>
<dbReference type="EMBL" id="CAXAMM010037587">
    <property type="protein sequence ID" value="CAK9077349.1"/>
    <property type="molecule type" value="Genomic_DNA"/>
</dbReference>
<feature type="non-terminal residue" evidence="2">
    <location>
        <position position="327"/>
    </location>
</feature>
<protein>
    <submittedName>
        <fullName evidence="2">Uncharacterized protein</fullName>
    </submittedName>
</protein>
<evidence type="ECO:0000256" key="1">
    <source>
        <dbReference type="SAM" id="MobiDB-lite"/>
    </source>
</evidence>
<feature type="non-terminal residue" evidence="2">
    <location>
        <position position="1"/>
    </location>
</feature>
<organism evidence="2 3">
    <name type="scientific">Durusdinium trenchii</name>
    <dbReference type="NCBI Taxonomy" id="1381693"/>
    <lineage>
        <taxon>Eukaryota</taxon>
        <taxon>Sar</taxon>
        <taxon>Alveolata</taxon>
        <taxon>Dinophyceae</taxon>
        <taxon>Suessiales</taxon>
        <taxon>Symbiodiniaceae</taxon>
        <taxon>Durusdinium</taxon>
    </lineage>
</organism>
<reference evidence="2 3" key="1">
    <citation type="submission" date="2024-02" db="EMBL/GenBank/DDBJ databases">
        <authorList>
            <person name="Chen Y."/>
            <person name="Shah S."/>
            <person name="Dougan E. K."/>
            <person name="Thang M."/>
            <person name="Chan C."/>
        </authorList>
    </citation>
    <scope>NUCLEOTIDE SEQUENCE [LARGE SCALE GENOMIC DNA]</scope>
</reference>
<evidence type="ECO:0000313" key="3">
    <source>
        <dbReference type="Proteomes" id="UP001642464"/>
    </source>
</evidence>
<sequence>VAFLSDIDRLGDGAFRDIDALVDETDAAVAVAASLHAVAGPLPDLDALRDIETVEALAALVRDGVDVNIPGAEVFSVTGADAEGLFVNGEAVEVLPVWKDLLPAFHEEPDEEAAESTVEKDAPEEWDRSDPGDEIEGHTIITGGNLQVNQAQITSAWLDAPYIAIGGKAIDLAVISQVAVVSDIDSGPSAGQGPGSNVVQAAQITSQANPASWLPAAPTPGNEPAVLTVDRIEGDLVVAHFIQQTIGTIDTDQIGAEISAASTYWSLGDNQVMNLADIGAFAGYYDLILIGEDMISVDMLFQTQVLMDDDRLEAGPLLATQATAADG</sequence>
<gene>
    <name evidence="2" type="ORF">SCF082_LOCUS37121</name>
</gene>
<evidence type="ECO:0000313" key="2">
    <source>
        <dbReference type="EMBL" id="CAK9077349.1"/>
    </source>
</evidence>
<dbReference type="Proteomes" id="UP001642464">
    <property type="component" value="Unassembled WGS sequence"/>
</dbReference>
<proteinExistence type="predicted"/>
<feature type="compositionally biased region" description="Basic and acidic residues" evidence="1">
    <location>
        <begin position="117"/>
        <end position="133"/>
    </location>
</feature>
<name>A0ABP0PR55_9DINO</name>
<keyword evidence="3" id="KW-1185">Reference proteome</keyword>
<accession>A0ABP0PR55</accession>
<comment type="caution">
    <text evidence="2">The sequence shown here is derived from an EMBL/GenBank/DDBJ whole genome shotgun (WGS) entry which is preliminary data.</text>
</comment>